<dbReference type="Pfam" id="PF00125">
    <property type="entry name" value="Histone"/>
    <property type="match status" value="1"/>
</dbReference>
<organism evidence="4 5">
    <name type="scientific">Ranitomeya imitator</name>
    <name type="common">mimic poison frog</name>
    <dbReference type="NCBI Taxonomy" id="111125"/>
    <lineage>
        <taxon>Eukaryota</taxon>
        <taxon>Metazoa</taxon>
        <taxon>Chordata</taxon>
        <taxon>Craniata</taxon>
        <taxon>Vertebrata</taxon>
        <taxon>Euteleostomi</taxon>
        <taxon>Amphibia</taxon>
        <taxon>Batrachia</taxon>
        <taxon>Anura</taxon>
        <taxon>Neobatrachia</taxon>
        <taxon>Hyloidea</taxon>
        <taxon>Dendrobatidae</taxon>
        <taxon>Dendrobatinae</taxon>
        <taxon>Ranitomeya</taxon>
    </lineage>
</organism>
<dbReference type="PRINTS" id="PR00621">
    <property type="entry name" value="HISTONEH2B"/>
</dbReference>
<dbReference type="InterPro" id="IPR007125">
    <property type="entry name" value="H2A/H2B/H3"/>
</dbReference>
<dbReference type="Proteomes" id="UP001176940">
    <property type="component" value="Unassembled WGS sequence"/>
</dbReference>
<dbReference type="InterPro" id="IPR000558">
    <property type="entry name" value="Histone_H2B"/>
</dbReference>
<evidence type="ECO:0000313" key="5">
    <source>
        <dbReference type="Proteomes" id="UP001176940"/>
    </source>
</evidence>
<reference evidence="4" key="1">
    <citation type="submission" date="2023-07" db="EMBL/GenBank/DDBJ databases">
        <authorList>
            <person name="Stuckert A."/>
        </authorList>
    </citation>
    <scope>NUCLEOTIDE SEQUENCE</scope>
</reference>
<evidence type="ECO:0000256" key="2">
    <source>
        <dbReference type="SAM" id="MobiDB-lite"/>
    </source>
</evidence>
<name>A0ABN9L6W2_9NEOB</name>
<feature type="compositionally biased region" description="Basic residues" evidence="2">
    <location>
        <begin position="1"/>
        <end position="16"/>
    </location>
</feature>
<protein>
    <recommendedName>
        <fullName evidence="3">Core Histone H2A/H2B/H3 domain-containing protein</fullName>
    </recommendedName>
</protein>
<sequence length="274" mass="30601">MARGSGQRRRGGRRRPPAVAGASRDHRPATFNSFIVKILREVQPGSQISAQAVDTMSSVVNLLLDRIASEAAQLASSSRRRTLSQRDIQTATRLLLPDALGTYAMSAADRAVASYNLRSRGHGLAGNGSWRQHRVHRDSFGGRRRPDRILRRNVETFSYLMSERYRGLRLDPIDMQETSRRYAVDMLWICRGSAVDMLWICRGSAVGMLWICRWSVDMSLVCCGYAVDMSLVYCGYAVDMLLVCCGYAVDMSRVCCGYAVDMLRVCCGHAVDML</sequence>
<evidence type="ECO:0000259" key="3">
    <source>
        <dbReference type="Pfam" id="PF00125"/>
    </source>
</evidence>
<dbReference type="InterPro" id="IPR009072">
    <property type="entry name" value="Histone-fold"/>
</dbReference>
<evidence type="ECO:0000256" key="1">
    <source>
        <dbReference type="ARBA" id="ARBA00006846"/>
    </source>
</evidence>
<dbReference type="EMBL" id="CAUEEQ010009428">
    <property type="protein sequence ID" value="CAJ0933379.1"/>
    <property type="molecule type" value="Genomic_DNA"/>
</dbReference>
<dbReference type="SMART" id="SM00427">
    <property type="entry name" value="H2B"/>
    <property type="match status" value="1"/>
</dbReference>
<dbReference type="Gene3D" id="1.10.20.10">
    <property type="entry name" value="Histone, subunit A"/>
    <property type="match status" value="1"/>
</dbReference>
<comment type="similarity">
    <text evidence="1">Belongs to the histone H2B family.</text>
</comment>
<gene>
    <name evidence="4" type="ORF">RIMI_LOCUS5497711</name>
</gene>
<feature type="region of interest" description="Disordered" evidence="2">
    <location>
        <begin position="1"/>
        <end position="26"/>
    </location>
</feature>
<evidence type="ECO:0000313" key="4">
    <source>
        <dbReference type="EMBL" id="CAJ0933379.1"/>
    </source>
</evidence>
<accession>A0ABN9L6W2</accession>
<dbReference type="PANTHER" id="PTHR23428">
    <property type="entry name" value="HISTONE H2B"/>
    <property type="match status" value="1"/>
</dbReference>
<comment type="caution">
    <text evidence="4">The sequence shown here is derived from an EMBL/GenBank/DDBJ whole genome shotgun (WGS) entry which is preliminary data.</text>
</comment>
<feature type="domain" description="Core Histone H2A/H2B/H3" evidence="3">
    <location>
        <begin position="28"/>
        <end position="94"/>
    </location>
</feature>
<keyword evidence="5" id="KW-1185">Reference proteome</keyword>
<dbReference type="CDD" id="cd22910">
    <property type="entry name" value="HFD_H2B"/>
    <property type="match status" value="1"/>
</dbReference>
<dbReference type="SUPFAM" id="SSF47113">
    <property type="entry name" value="Histone-fold"/>
    <property type="match status" value="1"/>
</dbReference>
<proteinExistence type="inferred from homology"/>